<dbReference type="OrthoDB" id="948250at2"/>
<evidence type="ECO:0000313" key="3">
    <source>
        <dbReference type="Proteomes" id="UP000286317"/>
    </source>
</evidence>
<evidence type="ECO:0000259" key="1">
    <source>
        <dbReference type="PROSITE" id="PS51186"/>
    </source>
</evidence>
<dbReference type="InterPro" id="IPR016181">
    <property type="entry name" value="Acyl_CoA_acyltransferase"/>
</dbReference>
<dbReference type="Gene3D" id="3.40.630.30">
    <property type="match status" value="1"/>
</dbReference>
<keyword evidence="3" id="KW-1185">Reference proteome</keyword>
<dbReference type="PROSITE" id="PS51186">
    <property type="entry name" value="GNAT"/>
    <property type="match status" value="1"/>
</dbReference>
<dbReference type="SUPFAM" id="SSF55729">
    <property type="entry name" value="Acyl-CoA N-acyltransferases (Nat)"/>
    <property type="match status" value="1"/>
</dbReference>
<dbReference type="CDD" id="cd04301">
    <property type="entry name" value="NAT_SF"/>
    <property type="match status" value="1"/>
</dbReference>
<reference evidence="2 3" key="1">
    <citation type="journal article" date="2016" name="Front. Microbiol.">
        <title>Comprehensive Phylogenetic Analysis of Bovine Non-aureus Staphylococci Species Based on Whole-Genome Sequencing.</title>
        <authorList>
            <person name="Naushad S."/>
            <person name="Barkema H.W."/>
            <person name="Luby C."/>
            <person name="Condas L.A."/>
            <person name="Nobrega D.B."/>
            <person name="Carson D.A."/>
            <person name="De Buck J."/>
        </authorList>
    </citation>
    <scope>NUCLEOTIDE SEQUENCE [LARGE SCALE GENOMIC DNA]</scope>
    <source>
        <strain evidence="2 3">SNUC 4554</strain>
    </source>
</reference>
<dbReference type="PANTHER" id="PTHR43415:SF3">
    <property type="entry name" value="GNAT-FAMILY ACETYLTRANSFERASE"/>
    <property type="match status" value="1"/>
</dbReference>
<dbReference type="InterPro" id="IPR000182">
    <property type="entry name" value="GNAT_dom"/>
</dbReference>
<dbReference type="EMBL" id="QXUF01000075">
    <property type="protein sequence ID" value="RIM99106.1"/>
    <property type="molecule type" value="Genomic_DNA"/>
</dbReference>
<protein>
    <submittedName>
        <fullName evidence="2">GNAT family N-acetyltransferase</fullName>
    </submittedName>
</protein>
<dbReference type="Proteomes" id="UP000286317">
    <property type="component" value="Unassembled WGS sequence"/>
</dbReference>
<dbReference type="RefSeq" id="WP_069793131.1">
    <property type="nucleotide sequence ID" value="NZ_CP068712.1"/>
</dbReference>
<dbReference type="Pfam" id="PF00583">
    <property type="entry name" value="Acetyltransf_1"/>
    <property type="match status" value="1"/>
</dbReference>
<accession>A0A418IDU3</accession>
<dbReference type="PANTHER" id="PTHR43415">
    <property type="entry name" value="SPERMIDINE N(1)-ACETYLTRANSFERASE"/>
    <property type="match status" value="1"/>
</dbReference>
<organism evidence="2 3">
    <name type="scientific">Staphylococcus shinii</name>
    <dbReference type="NCBI Taxonomy" id="2912228"/>
    <lineage>
        <taxon>Bacteria</taxon>
        <taxon>Bacillati</taxon>
        <taxon>Bacillota</taxon>
        <taxon>Bacilli</taxon>
        <taxon>Bacillales</taxon>
        <taxon>Staphylococcaceae</taxon>
        <taxon>Staphylococcus</taxon>
    </lineage>
</organism>
<dbReference type="GO" id="GO:0016747">
    <property type="term" value="F:acyltransferase activity, transferring groups other than amino-acyl groups"/>
    <property type="evidence" value="ECO:0007669"/>
    <property type="project" value="InterPro"/>
</dbReference>
<sequence length="172" mass="20304">MRIERICPNEAEALYDCMRTIDQESQYMLYLPDERSFDKERFIDDIQRNFYIGVKSENNQILGYLSVHISTLAKVRHIGYIITGLVNDLQQQGLATQMFDETFKWAKRKGLRRLELTVITTNKPAVNFYEKIGFKIEGIKHSSVYMDGHYFDELYMSMMLDEVYEAETENIL</sequence>
<dbReference type="AlphaFoldDB" id="A0A418IDU3"/>
<evidence type="ECO:0000313" key="2">
    <source>
        <dbReference type="EMBL" id="RIM99106.1"/>
    </source>
</evidence>
<gene>
    <name evidence="2" type="ORF">BU112_10255</name>
</gene>
<comment type="caution">
    <text evidence="2">The sequence shown here is derived from an EMBL/GenBank/DDBJ whole genome shotgun (WGS) entry which is preliminary data.</text>
</comment>
<proteinExistence type="predicted"/>
<name>A0A418IDU3_9STAP</name>
<feature type="domain" description="N-acetyltransferase" evidence="1">
    <location>
        <begin position="4"/>
        <end position="161"/>
    </location>
</feature>